<evidence type="ECO:0000313" key="1">
    <source>
        <dbReference type="EMBL" id="KAF9474912.1"/>
    </source>
</evidence>
<sequence length="296" mass="32455">MGYDEDMSSILQQTLSTAYSPGKAALASFKGVSRMNKTAVIYMEERQAYYTGFSRILTDYLALPQSERFSTPLPILPDPPGPVPRVDNDMQAIVQFLSTLTVGFKRMQDRQHQSVESAEITGYDDAVSTILGQLISIAASLTKTILDLVSDIESATRKLTMIMEEGTTYVKWAVDAAIEEMKGNVSETLPPPHPQSDSITSPGCIAPLPTLPDLAGTEPSVVTSLNFLLKDCLLPLAVAYQRIQASQYLFLSMVKGTFPVEDRVGLGNDFLNVVRSERFLERTAPSPKKPKSKLPT</sequence>
<comment type="caution">
    <text evidence="1">The sequence shown here is derived from an EMBL/GenBank/DDBJ whole genome shotgun (WGS) entry which is preliminary data.</text>
</comment>
<dbReference type="AlphaFoldDB" id="A0A9P5YSU7"/>
<accession>A0A9P5YSU7</accession>
<proteinExistence type="predicted"/>
<gene>
    <name evidence="1" type="ORF">BDN70DRAFT_924336</name>
</gene>
<dbReference type="EMBL" id="MU155356">
    <property type="protein sequence ID" value="KAF9474912.1"/>
    <property type="molecule type" value="Genomic_DNA"/>
</dbReference>
<dbReference type="Proteomes" id="UP000807469">
    <property type="component" value="Unassembled WGS sequence"/>
</dbReference>
<evidence type="ECO:0000313" key="2">
    <source>
        <dbReference type="Proteomes" id="UP000807469"/>
    </source>
</evidence>
<protein>
    <submittedName>
        <fullName evidence="1">Uncharacterized protein</fullName>
    </submittedName>
</protein>
<reference evidence="1" key="1">
    <citation type="submission" date="2020-11" db="EMBL/GenBank/DDBJ databases">
        <authorList>
            <consortium name="DOE Joint Genome Institute"/>
            <person name="Ahrendt S."/>
            <person name="Riley R."/>
            <person name="Andreopoulos W."/>
            <person name="Labutti K."/>
            <person name="Pangilinan J."/>
            <person name="Ruiz-Duenas F.J."/>
            <person name="Barrasa J.M."/>
            <person name="Sanchez-Garcia M."/>
            <person name="Camarero S."/>
            <person name="Miyauchi S."/>
            <person name="Serrano A."/>
            <person name="Linde D."/>
            <person name="Babiker R."/>
            <person name="Drula E."/>
            <person name="Ayuso-Fernandez I."/>
            <person name="Pacheco R."/>
            <person name="Padilla G."/>
            <person name="Ferreira P."/>
            <person name="Barriuso J."/>
            <person name="Kellner H."/>
            <person name="Castanera R."/>
            <person name="Alfaro M."/>
            <person name="Ramirez L."/>
            <person name="Pisabarro A.G."/>
            <person name="Kuo A."/>
            <person name="Tritt A."/>
            <person name="Lipzen A."/>
            <person name="He G."/>
            <person name="Yan M."/>
            <person name="Ng V."/>
            <person name="Cullen D."/>
            <person name="Martin F."/>
            <person name="Rosso M.-N."/>
            <person name="Henrissat B."/>
            <person name="Hibbett D."/>
            <person name="Martinez A.T."/>
            <person name="Grigoriev I.V."/>
        </authorList>
    </citation>
    <scope>NUCLEOTIDE SEQUENCE</scope>
    <source>
        <strain evidence="1">CIRM-BRFM 674</strain>
    </source>
</reference>
<name>A0A9P5YSU7_9AGAR</name>
<keyword evidence="2" id="KW-1185">Reference proteome</keyword>
<organism evidence="1 2">
    <name type="scientific">Pholiota conissans</name>
    <dbReference type="NCBI Taxonomy" id="109636"/>
    <lineage>
        <taxon>Eukaryota</taxon>
        <taxon>Fungi</taxon>
        <taxon>Dikarya</taxon>
        <taxon>Basidiomycota</taxon>
        <taxon>Agaricomycotina</taxon>
        <taxon>Agaricomycetes</taxon>
        <taxon>Agaricomycetidae</taxon>
        <taxon>Agaricales</taxon>
        <taxon>Agaricineae</taxon>
        <taxon>Strophariaceae</taxon>
        <taxon>Pholiota</taxon>
    </lineage>
</organism>